<keyword evidence="1" id="KW-0175">Coiled coil</keyword>
<name>A0A0S4IYU4_BODSA</name>
<organism evidence="3 4">
    <name type="scientific">Bodo saltans</name>
    <name type="common">Flagellated protozoan</name>
    <dbReference type="NCBI Taxonomy" id="75058"/>
    <lineage>
        <taxon>Eukaryota</taxon>
        <taxon>Discoba</taxon>
        <taxon>Euglenozoa</taxon>
        <taxon>Kinetoplastea</taxon>
        <taxon>Metakinetoplastina</taxon>
        <taxon>Eubodonida</taxon>
        <taxon>Bodonidae</taxon>
        <taxon>Bodo</taxon>
    </lineage>
</organism>
<evidence type="ECO:0000256" key="2">
    <source>
        <dbReference type="SAM" id="MobiDB-lite"/>
    </source>
</evidence>
<dbReference type="AlphaFoldDB" id="A0A0S4IYU4"/>
<dbReference type="Proteomes" id="UP000051952">
    <property type="component" value="Unassembled WGS sequence"/>
</dbReference>
<dbReference type="VEuPathDB" id="TriTrypDB:BSAL_81130"/>
<evidence type="ECO:0000313" key="4">
    <source>
        <dbReference type="Proteomes" id="UP000051952"/>
    </source>
</evidence>
<evidence type="ECO:0000256" key="1">
    <source>
        <dbReference type="SAM" id="Coils"/>
    </source>
</evidence>
<sequence length="594" mass="67325">MSKATGGTEAKSAMSELITELDRTRKEFAKSAMQVTQLETQLQTTRDDLVRKDQRILTLESDLTATEERHRQLVNTMEESYKSKELAWLHRVKTLELEVNRLQAENEAMLLLERENRQLRDTILENQSVMERLQSINDDLRNKAKEENKDQSAFLETEFRKRLADSEKKFRAEAYRALSEEAKLALQGNDHLQTVLQRQNDSIEAVLLRCKTLEQSHSKIQEEQEENLSSINAHVSEIQRLKKQLLEARSKGNMMDEALKQRRVERASLELLFVEYETTRKQLAQVRERCRRAQRESERWKNRAVQLTHELDDEQRESAEAKLSAMQQQSDNIETHLEKKKQRDSKRARVLASNADGATALRQAEDAAAAMWSDGGESDAAAWDAMSDEEEQHGGRGLNHRTVDPMEILAMWNVNFDSWRPSRDEENSPTKVQSFEKPVGRVQPVETISDVAEMRPGSGPAPVSLGGVGAQTSSELPPVGTSPVGGQSHMIAFPPQAGSTNMRVADRRALLDSKLSVLSQPKSTAVPPGARHYAKNIPKRPLDLQRAPMPPMQELNTVSKGEFKKRFAPPSPPLPAKEQGISSTFVEWRRVASW</sequence>
<feature type="region of interest" description="Disordered" evidence="2">
    <location>
        <begin position="521"/>
        <end position="550"/>
    </location>
</feature>
<feature type="coiled-coil region" evidence="1">
    <location>
        <begin position="92"/>
        <end position="150"/>
    </location>
</feature>
<feature type="compositionally biased region" description="Basic residues" evidence="2">
    <location>
        <begin position="338"/>
        <end position="349"/>
    </location>
</feature>
<protein>
    <submittedName>
        <fullName evidence="3">Uncharacterized protein</fullName>
    </submittedName>
</protein>
<proteinExistence type="predicted"/>
<reference evidence="4" key="1">
    <citation type="submission" date="2015-09" db="EMBL/GenBank/DDBJ databases">
        <authorList>
            <consortium name="Pathogen Informatics"/>
        </authorList>
    </citation>
    <scope>NUCLEOTIDE SEQUENCE [LARGE SCALE GENOMIC DNA]</scope>
    <source>
        <strain evidence="4">Lake Konstanz</strain>
    </source>
</reference>
<gene>
    <name evidence="3" type="ORF">BSAL_81130</name>
</gene>
<feature type="region of interest" description="Disordered" evidence="2">
    <location>
        <begin position="311"/>
        <end position="354"/>
    </location>
</feature>
<feature type="region of interest" description="Disordered" evidence="2">
    <location>
        <begin position="366"/>
        <end position="400"/>
    </location>
</feature>
<keyword evidence="4" id="KW-1185">Reference proteome</keyword>
<evidence type="ECO:0000313" key="3">
    <source>
        <dbReference type="EMBL" id="CUG55288.1"/>
    </source>
</evidence>
<dbReference type="OrthoDB" id="10606650at2759"/>
<dbReference type="EMBL" id="CYKH01000868">
    <property type="protein sequence ID" value="CUG55288.1"/>
    <property type="molecule type" value="Genomic_DNA"/>
</dbReference>
<accession>A0A0S4IYU4</accession>